<organism evidence="1">
    <name type="scientific">uncultured Alphaproteobacteria bacterium</name>
    <dbReference type="NCBI Taxonomy" id="91750"/>
    <lineage>
        <taxon>Bacteria</taxon>
        <taxon>Pseudomonadati</taxon>
        <taxon>Pseudomonadota</taxon>
        <taxon>Alphaproteobacteria</taxon>
        <taxon>environmental samples</taxon>
    </lineage>
</organism>
<accession>A0A5Q5AQD9</accession>
<sequence length="70" mass="7704">MAKLQDGKTCPNLTLQELVVTGSVSKVVEIAFTRLRAGLVLRRSGRLIKGCVGDGLSKRLSILRMHQRVE</sequence>
<dbReference type="AlphaFoldDB" id="A0A5Q5AQD9"/>
<reference evidence="1" key="2">
    <citation type="journal article" date="2019" name="ISME J.">
        <title>Seeking active RubisCOs from the currently uncultured microbial majority colonizing deep-sea hydrothermal vent environments.</title>
        <authorList>
            <person name="Boehnke S."/>
            <person name="Perner M."/>
        </authorList>
    </citation>
    <scope>NUCLEOTIDE SEQUENCE</scope>
</reference>
<evidence type="ECO:0000313" key="1">
    <source>
        <dbReference type="EMBL" id="QED22211.1"/>
    </source>
</evidence>
<proteinExistence type="predicted"/>
<dbReference type="EMBL" id="MK204372">
    <property type="protein sequence ID" value="QED22211.1"/>
    <property type="molecule type" value="Genomic_DNA"/>
</dbReference>
<name>A0A5Q5AQD9_9PROT</name>
<reference evidence="1" key="1">
    <citation type="submission" date="2018-11" db="EMBL/GenBank/DDBJ databases">
        <authorList>
            <person name="Boehnke-Brandt S."/>
            <person name="Perner M."/>
        </authorList>
    </citation>
    <scope>NUCLEOTIDE SEQUENCE</scope>
</reference>
<protein>
    <submittedName>
        <fullName evidence="1">Uncharacterized protein</fullName>
    </submittedName>
</protein>